<dbReference type="NCBIfam" id="TIGR02167">
    <property type="entry name" value="Liste_lipo_26"/>
    <property type="match status" value="3"/>
</dbReference>
<evidence type="ECO:0000313" key="3">
    <source>
        <dbReference type="Proteomes" id="UP000046090"/>
    </source>
</evidence>
<keyword evidence="2" id="KW-0378">Hydrolase</keyword>
<dbReference type="Proteomes" id="UP000046090">
    <property type="component" value="Unassembled WGS sequence"/>
</dbReference>
<evidence type="ECO:0000256" key="1">
    <source>
        <dbReference type="SAM" id="MobiDB-lite"/>
    </source>
</evidence>
<evidence type="ECO:0000313" key="2">
    <source>
        <dbReference type="EMBL" id="CRI34105.1"/>
    </source>
</evidence>
<sequence>MLLIPQKNSSLYFFNIFHVTIKELFCLCKAFIICLSVGVPVLNPFSILVFFFFLVGSLEAQIFTPRDKAALQILLRNPHILLTQINTRYIKDMSYLFCLQDPLVKKGVCTPYREDFSGIGKWDVSHVENMEGMFMNQMHFNEPLQHWNTARVKNFSYMFANATRFNQPLNSWNTSSGVDFSYMFANATRFNQPLNSWNTSSGVDFSYMFYHAKIFNQPLSHWNRTRHNFPKNLSYMFANATAFNQDISQWHLEQANVQGIFLGTPLEGTKIQNTQASKTPQSTMQDDKQVDTQSQAPRTPPNVLKYLHYPQTKAELITLINDPRISLASIDTSLIEDMSYLFCDKGNTYTRLKQLPIKNGTLWAEQDKEYNQILRLFDNCQMGSNRTDLSGIETWNVSHVKNMEAMFMGRVVDVPLSGWDTSQATNMKGMFAFASFNQPLDDWEMQRVQDTSFMFYACREFNQNLNHWDVEHVRDMSYMFSLTYDFNGDITHWKLASATNLQGMFKYATAFNRPIENWDVSHVQNMSYLFYGAFNFNQPLNEWNTSHVLNMRKMFFYAKSFNHPLNHWDTRRVRNMYQMFAYAKNFNQDLSSWHLQNADTRCMFFHAAKMRSPSPKAFFKDIASCG</sequence>
<proteinExistence type="predicted"/>
<accession>A0A0K2YAT7</accession>
<keyword evidence="2" id="KW-0326">Glycosidase</keyword>
<dbReference type="EMBL" id="CDMK01000001">
    <property type="protein sequence ID" value="CRI34105.1"/>
    <property type="molecule type" value="Genomic_DNA"/>
</dbReference>
<name>A0A0K2YAT7_HELHE</name>
<feature type="region of interest" description="Disordered" evidence="1">
    <location>
        <begin position="274"/>
        <end position="301"/>
    </location>
</feature>
<feature type="compositionally biased region" description="Polar residues" evidence="1">
    <location>
        <begin position="274"/>
        <end position="284"/>
    </location>
</feature>
<dbReference type="Pfam" id="PF03382">
    <property type="entry name" value="DUF285"/>
    <property type="match status" value="3"/>
</dbReference>
<keyword evidence="3" id="KW-1185">Reference proteome</keyword>
<gene>
    <name evidence="2" type="ORF">HHE01_09510</name>
</gene>
<reference evidence="3" key="1">
    <citation type="submission" date="2014-12" db="EMBL/GenBank/DDBJ databases">
        <authorList>
            <person name="Smet A."/>
        </authorList>
    </citation>
    <scope>NUCLEOTIDE SEQUENCE [LARGE SCALE GENOMIC DNA]</scope>
</reference>
<dbReference type="EC" id="3.2.1.14" evidence="2"/>
<dbReference type="GO" id="GO:0008843">
    <property type="term" value="F:endochitinase activity"/>
    <property type="evidence" value="ECO:0007669"/>
    <property type="project" value="UniProtKB-EC"/>
</dbReference>
<protein>
    <submittedName>
        <fullName evidence="2">Chitinase</fullName>
        <ecNumber evidence="2">3.2.1.14</ecNumber>
    </submittedName>
</protein>
<dbReference type="InterPro" id="IPR005046">
    <property type="entry name" value="DUF285"/>
</dbReference>
<dbReference type="AlphaFoldDB" id="A0A0K2YAT7"/>
<organism evidence="2 3">
    <name type="scientific">Helicobacter heilmannii</name>
    <dbReference type="NCBI Taxonomy" id="35817"/>
    <lineage>
        <taxon>Bacteria</taxon>
        <taxon>Pseudomonadati</taxon>
        <taxon>Campylobacterota</taxon>
        <taxon>Epsilonproteobacteria</taxon>
        <taxon>Campylobacterales</taxon>
        <taxon>Helicobacteraceae</taxon>
        <taxon>Helicobacter</taxon>
    </lineage>
</organism>
<dbReference type="InterPro" id="IPR011889">
    <property type="entry name" value="Liste_lipo_26"/>
</dbReference>